<gene>
    <name evidence="2" type="ORF">JTE88_07570</name>
</gene>
<protein>
    <submittedName>
        <fullName evidence="2">Methionine/alanine import family NSS transporter small subunit</fullName>
    </submittedName>
</protein>
<dbReference type="Pfam" id="PF16951">
    <property type="entry name" value="MaAIMP_sms"/>
    <property type="match status" value="1"/>
</dbReference>
<evidence type="ECO:0000256" key="1">
    <source>
        <dbReference type="SAM" id="Phobius"/>
    </source>
</evidence>
<dbReference type="EMBL" id="CP070228">
    <property type="protein sequence ID" value="QRV01926.1"/>
    <property type="molecule type" value="Genomic_DNA"/>
</dbReference>
<dbReference type="InterPro" id="IPR031596">
    <property type="entry name" value="MaAIMP_sms"/>
</dbReference>
<dbReference type="RefSeq" id="WP_204424051.1">
    <property type="nucleotide sequence ID" value="NZ_CP070228.1"/>
</dbReference>
<proteinExistence type="predicted"/>
<dbReference type="Proteomes" id="UP000602653">
    <property type="component" value="Chromosome"/>
</dbReference>
<keyword evidence="1" id="KW-0472">Membrane</keyword>
<evidence type="ECO:0000313" key="2">
    <source>
        <dbReference type="EMBL" id="QRV01926.1"/>
    </source>
</evidence>
<keyword evidence="1" id="KW-0812">Transmembrane</keyword>
<organism evidence="2 3">
    <name type="scientific">Arcanobacterium phocisimile</name>
    <dbReference type="NCBI Taxonomy" id="1302235"/>
    <lineage>
        <taxon>Bacteria</taxon>
        <taxon>Bacillati</taxon>
        <taxon>Actinomycetota</taxon>
        <taxon>Actinomycetes</taxon>
        <taxon>Actinomycetales</taxon>
        <taxon>Actinomycetaceae</taxon>
        <taxon>Arcanobacterium</taxon>
    </lineage>
</organism>
<evidence type="ECO:0000313" key="3">
    <source>
        <dbReference type="Proteomes" id="UP000602653"/>
    </source>
</evidence>
<keyword evidence="1" id="KW-1133">Transmembrane helix</keyword>
<accession>A0ABX7IFL2</accession>
<sequence length="49" mass="4855">MTTSALVMMVVYLGLVGGGLGFGVALMATHNDETSGVLGTADVNPADLS</sequence>
<feature type="transmembrane region" description="Helical" evidence="1">
    <location>
        <begin position="6"/>
        <end position="28"/>
    </location>
</feature>
<name>A0ABX7IFL2_9ACTO</name>
<reference evidence="2 3" key="1">
    <citation type="submission" date="2021-02" db="EMBL/GenBank/DDBJ databases">
        <title>Complete Genome Sequence of Arcanobacterium phocisimile strain DSM 26142T from a harbour seal.</title>
        <authorList>
            <person name="Borowiak M."/>
            <person name="Alssahen M."/>
            <person name="Malorny B."/>
            <person name="Laemmler C."/>
            <person name="Siebert U."/>
            <person name="Ploetz M."/>
            <person name="Abdulmawjood A."/>
        </authorList>
    </citation>
    <scope>NUCLEOTIDE SEQUENCE [LARGE SCALE GENOMIC DNA]</scope>
    <source>
        <strain evidence="2 3">DSM 26142</strain>
    </source>
</reference>
<keyword evidence="3" id="KW-1185">Reference proteome</keyword>